<protein>
    <recommendedName>
        <fullName evidence="4">Bifunctional protein PyrR</fullName>
    </recommendedName>
    <domain>
        <recommendedName>
            <fullName evidence="4">Pyrimidine operon regulatory protein</fullName>
        </recommendedName>
    </domain>
    <domain>
        <recommendedName>
            <fullName evidence="4">Uracil phosphoribosyltransferase</fullName>
            <shortName evidence="4">UPRTase</shortName>
            <ecNumber evidence="4">2.4.2.9</ecNumber>
        </recommendedName>
    </domain>
</protein>
<dbReference type="AlphaFoldDB" id="A0A0D2JEK1"/>
<proteinExistence type="inferred from homology"/>
<evidence type="ECO:0000256" key="3">
    <source>
        <dbReference type="ARBA" id="ARBA00023163"/>
    </source>
</evidence>
<name>A0A0D2JEK1_9BACT</name>
<dbReference type="InterPro" id="IPR023050">
    <property type="entry name" value="PyrR"/>
</dbReference>
<dbReference type="InterPro" id="IPR000836">
    <property type="entry name" value="PRTase_dom"/>
</dbReference>
<dbReference type="Pfam" id="PF00156">
    <property type="entry name" value="Pribosyltran"/>
    <property type="match status" value="1"/>
</dbReference>
<keyword evidence="3 4" id="KW-0804">Transcription</keyword>
<dbReference type="NCBIfam" id="NF003549">
    <property type="entry name" value="PRK05205.1-5"/>
    <property type="match status" value="1"/>
</dbReference>
<dbReference type="GO" id="GO:0006355">
    <property type="term" value="P:regulation of DNA-templated transcription"/>
    <property type="evidence" value="ECO:0007669"/>
    <property type="project" value="UniProtKB-UniRule"/>
</dbReference>
<evidence type="ECO:0000256" key="1">
    <source>
        <dbReference type="ARBA" id="ARBA00005565"/>
    </source>
</evidence>
<dbReference type="RefSeq" id="WP_044348468.1">
    <property type="nucleotide sequence ID" value="NZ_AZAC01000012.1"/>
</dbReference>
<comment type="caution">
    <text evidence="6">The sequence shown here is derived from an EMBL/GenBank/DDBJ whole genome shotgun (WGS) entry which is preliminary data.</text>
</comment>
<feature type="domain" description="Phosphoribosyltransferase" evidence="5">
    <location>
        <begin position="12"/>
        <end position="165"/>
    </location>
</feature>
<dbReference type="EC" id="2.4.2.9" evidence="4"/>
<dbReference type="STRING" id="1429043.X474_10530"/>
<keyword evidence="4" id="KW-0328">Glycosyltransferase</keyword>
<keyword evidence="7" id="KW-1185">Reference proteome</keyword>
<comment type="similarity">
    <text evidence="1 4">Belongs to the purine/pyrimidine phosphoribosyltransferase family. PyrR subfamily.</text>
</comment>
<sequence length="194" mass="21740">MGKPANPQGVKILNTNQIAKAIDKIALQILEKHPDPRDLCLVGVHSGGDLLIRRVEKALSEKSGVKDLDLPKGMVEISFYRDDFTRLSQVPVHQATNIPFDPDDRTIILIDDVLFTGRTIRAALEGLFSQGRPGKVELAVLIERAHREFPIAADYVGLPLKTDRHQSVNVYLHLDPREDHAILEDHKYRTSRAS</sequence>
<dbReference type="PATRIC" id="fig|1429043.3.peg.2234"/>
<evidence type="ECO:0000259" key="5">
    <source>
        <dbReference type="Pfam" id="PF00156"/>
    </source>
</evidence>
<dbReference type="InterPro" id="IPR050137">
    <property type="entry name" value="PyrR_bifunctional"/>
</dbReference>
<comment type="catalytic activity">
    <reaction evidence="4">
        <text>UMP + diphosphate = 5-phospho-alpha-D-ribose 1-diphosphate + uracil</text>
        <dbReference type="Rhea" id="RHEA:13017"/>
        <dbReference type="ChEBI" id="CHEBI:17568"/>
        <dbReference type="ChEBI" id="CHEBI:33019"/>
        <dbReference type="ChEBI" id="CHEBI:57865"/>
        <dbReference type="ChEBI" id="CHEBI:58017"/>
        <dbReference type="EC" id="2.4.2.9"/>
    </reaction>
</comment>
<dbReference type="PANTHER" id="PTHR11608">
    <property type="entry name" value="BIFUNCTIONAL PROTEIN PYRR"/>
    <property type="match status" value="1"/>
</dbReference>
<feature type="short sequence motif" description="PRPP-binding" evidence="4">
    <location>
        <begin position="107"/>
        <end position="119"/>
    </location>
</feature>
<evidence type="ECO:0000256" key="2">
    <source>
        <dbReference type="ARBA" id="ARBA00023015"/>
    </source>
</evidence>
<comment type="function">
    <text evidence="4">Regulates the transcription of the pyrimidine nucleotide (pyr) operon in response to exogenous pyrimidines.</text>
</comment>
<dbReference type="Proteomes" id="UP000032233">
    <property type="component" value="Unassembled WGS sequence"/>
</dbReference>
<dbReference type="EMBL" id="AZAC01000012">
    <property type="protein sequence ID" value="KIX14061.1"/>
    <property type="molecule type" value="Genomic_DNA"/>
</dbReference>
<evidence type="ECO:0000256" key="4">
    <source>
        <dbReference type="HAMAP-Rule" id="MF_01219"/>
    </source>
</evidence>
<organism evidence="6 7">
    <name type="scientific">Dethiosulfatarculus sandiegensis</name>
    <dbReference type="NCBI Taxonomy" id="1429043"/>
    <lineage>
        <taxon>Bacteria</taxon>
        <taxon>Pseudomonadati</taxon>
        <taxon>Thermodesulfobacteriota</taxon>
        <taxon>Desulfarculia</taxon>
        <taxon>Desulfarculales</taxon>
        <taxon>Desulfarculaceae</taxon>
        <taxon>Dethiosulfatarculus</taxon>
    </lineage>
</organism>
<keyword evidence="2 4" id="KW-0805">Transcription regulation</keyword>
<dbReference type="InterPro" id="IPR029057">
    <property type="entry name" value="PRTase-like"/>
</dbReference>
<comment type="function">
    <text evidence="4">Also displays a weak uracil phosphoribosyltransferase activity which is not physiologically significant.</text>
</comment>
<dbReference type="GO" id="GO:0004845">
    <property type="term" value="F:uracil phosphoribosyltransferase activity"/>
    <property type="evidence" value="ECO:0007669"/>
    <property type="project" value="UniProtKB-UniRule"/>
</dbReference>
<gene>
    <name evidence="4" type="primary">pyrR</name>
    <name evidence="6" type="ORF">X474_10530</name>
</gene>
<dbReference type="Gene3D" id="3.40.50.2020">
    <property type="match status" value="1"/>
</dbReference>
<dbReference type="InParanoid" id="A0A0D2JEK1"/>
<dbReference type="OrthoDB" id="9802227at2"/>
<dbReference type="PANTHER" id="PTHR11608:SF0">
    <property type="entry name" value="BIFUNCTIONAL PROTEIN PYRR"/>
    <property type="match status" value="1"/>
</dbReference>
<dbReference type="CDD" id="cd06223">
    <property type="entry name" value="PRTases_typeI"/>
    <property type="match status" value="1"/>
</dbReference>
<dbReference type="HAMAP" id="MF_01219">
    <property type="entry name" value="PyrR"/>
    <property type="match status" value="1"/>
</dbReference>
<accession>A0A0D2JEK1</accession>
<keyword evidence="4" id="KW-0808">Transferase</keyword>
<evidence type="ECO:0000313" key="6">
    <source>
        <dbReference type="EMBL" id="KIX14061.1"/>
    </source>
</evidence>
<dbReference type="SUPFAM" id="SSF53271">
    <property type="entry name" value="PRTase-like"/>
    <property type="match status" value="1"/>
</dbReference>
<reference evidence="6 7" key="1">
    <citation type="submission" date="2013-11" db="EMBL/GenBank/DDBJ databases">
        <title>Metagenomic analysis of a methanogenic consortium involved in long chain n-alkane degradation.</title>
        <authorList>
            <person name="Davidova I.A."/>
            <person name="Callaghan A.V."/>
            <person name="Wawrik B."/>
            <person name="Pruitt S."/>
            <person name="Marks C."/>
            <person name="Duncan K.E."/>
            <person name="Suflita J.M."/>
        </authorList>
    </citation>
    <scope>NUCLEOTIDE SEQUENCE [LARGE SCALE GENOMIC DNA]</scope>
    <source>
        <strain evidence="6 7">SPR</strain>
    </source>
</reference>
<evidence type="ECO:0000313" key="7">
    <source>
        <dbReference type="Proteomes" id="UP000032233"/>
    </source>
</evidence>